<evidence type="ECO:0000256" key="3">
    <source>
        <dbReference type="ARBA" id="ARBA00022801"/>
    </source>
</evidence>
<dbReference type="InterPro" id="IPR002470">
    <property type="entry name" value="Peptidase_S9A"/>
</dbReference>
<evidence type="ECO:0000313" key="8">
    <source>
        <dbReference type="Proteomes" id="UP001500635"/>
    </source>
</evidence>
<evidence type="ECO:0000256" key="4">
    <source>
        <dbReference type="ARBA" id="ARBA00022825"/>
    </source>
</evidence>
<proteinExistence type="inferred from homology"/>
<feature type="domain" description="Peptidase S9A N-terminal" evidence="6">
    <location>
        <begin position="9"/>
        <end position="433"/>
    </location>
</feature>
<evidence type="ECO:0000259" key="5">
    <source>
        <dbReference type="Pfam" id="PF00326"/>
    </source>
</evidence>
<keyword evidence="8" id="KW-1185">Reference proteome</keyword>
<dbReference type="InterPro" id="IPR023302">
    <property type="entry name" value="Pept_S9A_N"/>
</dbReference>
<feature type="domain" description="Peptidase S9 prolyl oligopeptidase catalytic" evidence="5">
    <location>
        <begin position="490"/>
        <end position="706"/>
    </location>
</feature>
<accession>A0ABP8JPT7</accession>
<dbReference type="SUPFAM" id="SSF53474">
    <property type="entry name" value="alpha/beta-Hydrolases"/>
    <property type="match status" value="1"/>
</dbReference>
<sequence>MPGETAASPVADRRPTPRTYHGDTVVDDYAWLADTEDPEVRAYLEAQNEYTAAATAGLEPLREAVFGEIKAHTQETDMSVPLRRGGFWYFARTVEGSQYPLQCRAPVRDAHDWTPPEVSAEKLPGESVMLDLNAEAEGHDFLSVGAAAVSPDGRLLAYSVDTSGDERFTLRIKDIETGSLLADTVEGVFYGVTWAPDSRHLFYVTVDDAWRPDRVWRHEIGSAAADVEVYREDDQRFGVGVGLTRSRRYLVISASSSLTSEARVLDAADPTGEFTVVRPREEGVEYHVEHAVLSGAGSGASGTDRSGEDYFLFLHNRSGINFELASAPVETPDAWTVLVPHRADVRLTDVEVFARRLVLEYRRDGLPRLAFAATDVQPEFSEWDPGEQLSTVALSGNPEWDAPRLRVGYESYLTPATILDLVPETGESAVLRRQPVPEYDPEGYVQERVWVTARDGERVPVSVVRAVATTGAAPTVLYGYGSYEVCLDPWFSAARLSLLDRGVVFAVAHVRGGGELGRRWYDDGKMLRKNHTFTDFVDVAADLVETGRASPDRLVAMGGSAGGLLVGAAMNLAPELFCGVVAQVPFVDPLTSILDPDLPLTVGEWEEWGNPLADAEVYRYMRDYSPYENVTARPYPALLVTTSLNDTRVLPTEPAKWVAKLLTHTTSGNQILLKTEMAAGHGGVSGRYSSWRETAFEYAWILDRLGRA</sequence>
<keyword evidence="3" id="KW-0378">Hydrolase</keyword>
<dbReference type="Gene3D" id="3.40.50.1820">
    <property type="entry name" value="alpha/beta hydrolase"/>
    <property type="match status" value="1"/>
</dbReference>
<keyword evidence="2" id="KW-0645">Protease</keyword>
<dbReference type="Pfam" id="PF02897">
    <property type="entry name" value="Peptidase_S9_N"/>
    <property type="match status" value="1"/>
</dbReference>
<evidence type="ECO:0000256" key="2">
    <source>
        <dbReference type="ARBA" id="ARBA00022670"/>
    </source>
</evidence>
<dbReference type="RefSeq" id="WP_344996222.1">
    <property type="nucleotide sequence ID" value="NZ_BAABFR010000036.1"/>
</dbReference>
<dbReference type="Pfam" id="PF00326">
    <property type="entry name" value="Peptidase_S9"/>
    <property type="match status" value="1"/>
</dbReference>
<dbReference type="Gene3D" id="2.130.10.120">
    <property type="entry name" value="Prolyl oligopeptidase, N-terminal domain"/>
    <property type="match status" value="1"/>
</dbReference>
<evidence type="ECO:0000259" key="6">
    <source>
        <dbReference type="Pfam" id="PF02897"/>
    </source>
</evidence>
<organism evidence="7 8">
    <name type="scientific">Tsukamurella soli</name>
    <dbReference type="NCBI Taxonomy" id="644556"/>
    <lineage>
        <taxon>Bacteria</taxon>
        <taxon>Bacillati</taxon>
        <taxon>Actinomycetota</taxon>
        <taxon>Actinomycetes</taxon>
        <taxon>Mycobacteriales</taxon>
        <taxon>Tsukamurellaceae</taxon>
        <taxon>Tsukamurella</taxon>
    </lineage>
</organism>
<dbReference type="PANTHER" id="PTHR11757:SF19">
    <property type="entry name" value="PROLYL ENDOPEPTIDASE-LIKE"/>
    <property type="match status" value="1"/>
</dbReference>
<dbReference type="EMBL" id="BAABFR010000036">
    <property type="protein sequence ID" value="GAA4394180.1"/>
    <property type="molecule type" value="Genomic_DNA"/>
</dbReference>
<dbReference type="InterPro" id="IPR029058">
    <property type="entry name" value="AB_hydrolase_fold"/>
</dbReference>
<evidence type="ECO:0000313" key="7">
    <source>
        <dbReference type="EMBL" id="GAA4394180.1"/>
    </source>
</evidence>
<dbReference type="PANTHER" id="PTHR11757">
    <property type="entry name" value="PROTEASE FAMILY S9A OLIGOPEPTIDASE"/>
    <property type="match status" value="1"/>
</dbReference>
<reference evidence="8" key="1">
    <citation type="journal article" date="2019" name="Int. J. Syst. Evol. Microbiol.">
        <title>The Global Catalogue of Microorganisms (GCM) 10K type strain sequencing project: providing services to taxonomists for standard genome sequencing and annotation.</title>
        <authorList>
            <consortium name="The Broad Institute Genomics Platform"/>
            <consortium name="The Broad Institute Genome Sequencing Center for Infectious Disease"/>
            <person name="Wu L."/>
            <person name="Ma J."/>
        </authorList>
    </citation>
    <scope>NUCLEOTIDE SEQUENCE [LARGE SCALE GENOMIC DNA]</scope>
    <source>
        <strain evidence="8">JCM 17688</strain>
    </source>
</reference>
<dbReference type="Proteomes" id="UP001500635">
    <property type="component" value="Unassembled WGS sequence"/>
</dbReference>
<gene>
    <name evidence="7" type="ORF">GCM10023147_25800</name>
</gene>
<keyword evidence="4" id="KW-0720">Serine protease</keyword>
<dbReference type="InterPro" id="IPR051543">
    <property type="entry name" value="Serine_Peptidase_S9A"/>
</dbReference>
<dbReference type="InterPro" id="IPR001375">
    <property type="entry name" value="Peptidase_S9_cat"/>
</dbReference>
<comment type="caution">
    <text evidence="7">The sequence shown here is derived from an EMBL/GenBank/DDBJ whole genome shotgun (WGS) entry which is preliminary data.</text>
</comment>
<protein>
    <submittedName>
        <fullName evidence="7">S9 family peptidase</fullName>
    </submittedName>
</protein>
<dbReference type="SUPFAM" id="SSF50993">
    <property type="entry name" value="Peptidase/esterase 'gauge' domain"/>
    <property type="match status" value="1"/>
</dbReference>
<name>A0ABP8JPT7_9ACTN</name>
<evidence type="ECO:0000256" key="1">
    <source>
        <dbReference type="ARBA" id="ARBA00005228"/>
    </source>
</evidence>
<dbReference type="PRINTS" id="PR00862">
    <property type="entry name" value="PROLIGOPTASE"/>
</dbReference>
<comment type="similarity">
    <text evidence="1">Belongs to the peptidase S9A family.</text>
</comment>